<evidence type="ECO:0000256" key="6">
    <source>
        <dbReference type="SAM" id="MobiDB-lite"/>
    </source>
</evidence>
<dbReference type="SUPFAM" id="SSF52016">
    <property type="entry name" value="LeuD/IlvD-like"/>
    <property type="match status" value="1"/>
</dbReference>
<dbReference type="PROSITE" id="PS00886">
    <property type="entry name" value="ILVD_EDD_1"/>
    <property type="match status" value="1"/>
</dbReference>
<keyword evidence="2" id="KW-0408">Iron</keyword>
<feature type="domain" description="Dihydroxy-acid/6-phosphogluconate dehydratase N-terminal" evidence="7">
    <location>
        <begin position="33"/>
        <end position="353"/>
    </location>
</feature>
<evidence type="ECO:0000256" key="3">
    <source>
        <dbReference type="ARBA" id="ARBA00023014"/>
    </source>
</evidence>
<keyword evidence="2" id="KW-0001">2Fe-2S</keyword>
<dbReference type="InterPro" id="IPR020558">
    <property type="entry name" value="DiOHA_6PGluconate_deHydtase_CS"/>
</dbReference>
<dbReference type="InterPro" id="IPR037237">
    <property type="entry name" value="IlvD/EDD_N"/>
</dbReference>
<dbReference type="Gene3D" id="3.50.30.80">
    <property type="entry name" value="IlvD/EDD C-terminal domain-like"/>
    <property type="match status" value="1"/>
</dbReference>
<dbReference type="RefSeq" id="WP_242987040.1">
    <property type="nucleotide sequence ID" value="NZ_BAABYW010000001.1"/>
</dbReference>
<evidence type="ECO:0000256" key="4">
    <source>
        <dbReference type="ARBA" id="ARBA00023239"/>
    </source>
</evidence>
<dbReference type="SUPFAM" id="SSF143975">
    <property type="entry name" value="IlvD/EDD N-terminal domain-like"/>
    <property type="match status" value="1"/>
</dbReference>
<dbReference type="InterPro" id="IPR000581">
    <property type="entry name" value="ILV_EDD_N"/>
</dbReference>
<dbReference type="NCBIfam" id="NF002068">
    <property type="entry name" value="PRK00911.1"/>
    <property type="match status" value="1"/>
</dbReference>
<dbReference type="Proteomes" id="UP001600943">
    <property type="component" value="Unassembled WGS sequence"/>
</dbReference>
<dbReference type="InterPro" id="IPR056740">
    <property type="entry name" value="ILV_EDD_C"/>
</dbReference>
<dbReference type="EMBL" id="BAABYW010000001">
    <property type="protein sequence ID" value="GAA6406213.1"/>
    <property type="molecule type" value="Genomic_DNA"/>
</dbReference>
<keyword evidence="5" id="KW-0028">Amino-acid biosynthesis</keyword>
<comment type="similarity">
    <text evidence="1">Belongs to the IlvD/Edd family.</text>
</comment>
<proteinExistence type="inferred from homology"/>
<keyword evidence="3" id="KW-0411">Iron-sulfur</keyword>
<feature type="region of interest" description="Disordered" evidence="6">
    <location>
        <begin position="550"/>
        <end position="578"/>
    </location>
</feature>
<evidence type="ECO:0000256" key="5">
    <source>
        <dbReference type="ARBA" id="ARBA00023304"/>
    </source>
</evidence>
<dbReference type="PANTHER" id="PTHR43661:SF3">
    <property type="entry name" value="D-XYLONATE DEHYDRATASE YAGF-RELATED"/>
    <property type="match status" value="1"/>
</dbReference>
<evidence type="ECO:0000256" key="1">
    <source>
        <dbReference type="ARBA" id="ARBA00006486"/>
    </source>
</evidence>
<name>A0ABQ0B454_9FIRM</name>
<reference evidence="9 10" key="1">
    <citation type="submission" date="2024-04" db="EMBL/GenBank/DDBJ databases">
        <title>Defined microbial consortia suppress multidrug-resistant proinflammatory Enterobacteriaceae via ecological control.</title>
        <authorList>
            <person name="Furuichi M."/>
            <person name="Kawaguchi T."/>
            <person name="Pust M."/>
            <person name="Yasuma K."/>
            <person name="Plichta D."/>
            <person name="Hasegawa N."/>
            <person name="Ohya T."/>
            <person name="Bhattarai S."/>
            <person name="Sasajima S."/>
            <person name="Aoto Y."/>
            <person name="Tuganbaev T."/>
            <person name="Yaginuma M."/>
            <person name="Ueda M."/>
            <person name="Okahashi N."/>
            <person name="Amafuji K."/>
            <person name="Kiridooshi Y."/>
            <person name="Sugita K."/>
            <person name="Strazar M."/>
            <person name="Skelly A."/>
            <person name="Suda W."/>
            <person name="Hattori M."/>
            <person name="Nakamoto N."/>
            <person name="Caballero S."/>
            <person name="Norman J."/>
            <person name="Olle B."/>
            <person name="Tanoue T."/>
            <person name="Arita M."/>
            <person name="Bucci V."/>
            <person name="Atarashi K."/>
            <person name="Xavier R."/>
            <person name="Honda K."/>
        </authorList>
    </citation>
    <scope>NUCLEOTIDE SEQUENCE [LARGE SCALE GENOMIC DNA]</scope>
    <source>
        <strain evidence="10">k04-0078-D8-1</strain>
    </source>
</reference>
<dbReference type="Pfam" id="PF00920">
    <property type="entry name" value="ILVD_EDD_N"/>
    <property type="match status" value="1"/>
</dbReference>
<keyword evidence="5" id="KW-0100">Branched-chain amino acid biosynthesis</keyword>
<evidence type="ECO:0000313" key="9">
    <source>
        <dbReference type="EMBL" id="GAA6406213.1"/>
    </source>
</evidence>
<dbReference type="PANTHER" id="PTHR43661">
    <property type="entry name" value="D-XYLONATE DEHYDRATASE"/>
    <property type="match status" value="1"/>
</dbReference>
<evidence type="ECO:0000256" key="2">
    <source>
        <dbReference type="ARBA" id="ARBA00022714"/>
    </source>
</evidence>
<feature type="domain" description="Dihydroxy-acid/6-phosphogluconate dehydratase C-terminal" evidence="8">
    <location>
        <begin position="364"/>
        <end position="551"/>
    </location>
</feature>
<gene>
    <name evidence="9" type="primary">ilvD_1</name>
    <name evidence="9" type="ORF">K040078D81_03300</name>
</gene>
<keyword evidence="4" id="KW-0456">Lyase</keyword>
<sequence length="578" mass="62067">MNTRSSDILKGPQWANVRALYKADGYTREELEKPMIAVVNSYSTVCPGHVIFKNLSERVREGIQAGGGTPVEFGVIGACDGIAMGHKGMRYILPTRQMIADSIEAMAEAHRLDGLILLGSCDKIIPGMLMGAMRVNLPAILINGGPSLPGRMKEGNPYGGEYIDHSIIQESEGALKKGLISEEGFKWIEEHAMPSIGSCAMLGTANTMGCLAEAMGIMLPGTAAIPAVYSERLSVGYQSGKQIVEMVRRNIKIRDIITKQAIYNGIRVNAAIGGSTNAVLHLLAVAYEGEIEMSVFEFGKICEGIPHLVPLIPAGSNTLLDFYEAGGIPVLMKELQEVLWTQEKTCTGKTVGELLENVTNHRKEVIHPMENPVHKMGGIKILKGNLAPEGAVTKPSAIPEKALVFRGKGKIYEGEEEALNGIRCGEVKAGDVVVIRNEGPKGGPGMPEMYKAMKLLVGMDLGDKVCLITDGRFSGSNNGCFVGHICPEAADGGPIAYLENGDEILVDVRQGTIEAVCVDFVQRRKTKARVHKNITGCLYQYAQNVGSASNGGVIPTRERQSRPGCPAPVGTRTGKRED</sequence>
<evidence type="ECO:0000313" key="10">
    <source>
        <dbReference type="Proteomes" id="UP001600943"/>
    </source>
</evidence>
<protein>
    <submittedName>
        <fullName evidence="9">Dihydroxy-acid dehydratase</fullName>
    </submittedName>
</protein>
<keyword evidence="10" id="KW-1185">Reference proteome</keyword>
<keyword evidence="2" id="KW-0479">Metal-binding</keyword>
<organism evidence="9 10">
    <name type="scientific">Blautia hominis</name>
    <dbReference type="NCBI Taxonomy" id="2025493"/>
    <lineage>
        <taxon>Bacteria</taxon>
        <taxon>Bacillati</taxon>
        <taxon>Bacillota</taxon>
        <taxon>Clostridia</taxon>
        <taxon>Lachnospirales</taxon>
        <taxon>Lachnospiraceae</taxon>
        <taxon>Blautia</taxon>
    </lineage>
</organism>
<dbReference type="Pfam" id="PF24877">
    <property type="entry name" value="ILV_EDD_C"/>
    <property type="match status" value="1"/>
</dbReference>
<accession>A0ABQ0B454</accession>
<comment type="caution">
    <text evidence="9">The sequence shown here is derived from an EMBL/GenBank/DDBJ whole genome shotgun (WGS) entry which is preliminary data.</text>
</comment>
<evidence type="ECO:0000259" key="8">
    <source>
        <dbReference type="Pfam" id="PF24877"/>
    </source>
</evidence>
<dbReference type="InterPro" id="IPR042096">
    <property type="entry name" value="Dihydro-acid_dehy_C"/>
</dbReference>
<evidence type="ECO:0000259" key="7">
    <source>
        <dbReference type="Pfam" id="PF00920"/>
    </source>
</evidence>